<keyword evidence="2 4" id="KW-0863">Zinc-finger</keyword>
<dbReference type="Pfam" id="PF16543">
    <property type="entry name" value="DFRP_C"/>
    <property type="match status" value="1"/>
</dbReference>
<evidence type="ECO:0000256" key="5">
    <source>
        <dbReference type="SAM" id="MobiDB-lite"/>
    </source>
</evidence>
<dbReference type="GO" id="GO:0003729">
    <property type="term" value="F:mRNA binding"/>
    <property type="evidence" value="ECO:0007669"/>
    <property type="project" value="TreeGrafter"/>
</dbReference>
<dbReference type="SUPFAM" id="SSF90229">
    <property type="entry name" value="CCCH zinc finger"/>
    <property type="match status" value="1"/>
</dbReference>
<dbReference type="Proteomes" id="UP000734854">
    <property type="component" value="Unassembled WGS sequence"/>
</dbReference>
<proteinExistence type="predicted"/>
<feature type="domain" description="C3H1-type" evidence="6">
    <location>
        <begin position="89"/>
        <end position="116"/>
    </location>
</feature>
<evidence type="ECO:0000256" key="4">
    <source>
        <dbReference type="PROSITE-ProRule" id="PRU00723"/>
    </source>
</evidence>
<feature type="compositionally biased region" description="Acidic residues" evidence="5">
    <location>
        <begin position="408"/>
        <end position="425"/>
    </location>
</feature>
<feature type="region of interest" description="Disordered" evidence="5">
    <location>
        <begin position="370"/>
        <end position="425"/>
    </location>
</feature>
<dbReference type="InterPro" id="IPR036855">
    <property type="entry name" value="Znf_CCCH_sf"/>
</dbReference>
<evidence type="ECO:0000259" key="6">
    <source>
        <dbReference type="PROSITE" id="PS50103"/>
    </source>
</evidence>
<feature type="compositionally biased region" description="Low complexity" evidence="5">
    <location>
        <begin position="390"/>
        <end position="400"/>
    </location>
</feature>
<dbReference type="PANTHER" id="PTHR12681">
    <property type="entry name" value="ZINC FINGER-CONTAINING PROTEIN P48ZNF"/>
    <property type="match status" value="1"/>
</dbReference>
<dbReference type="GO" id="GO:0002181">
    <property type="term" value="P:cytoplasmic translation"/>
    <property type="evidence" value="ECO:0007669"/>
    <property type="project" value="TreeGrafter"/>
</dbReference>
<dbReference type="InterPro" id="IPR032378">
    <property type="entry name" value="ZC3H15/TMA46_C"/>
</dbReference>
<gene>
    <name evidence="7" type="ORF">ZIOFF_031477</name>
</gene>
<comment type="caution">
    <text evidence="7">The sequence shown here is derived from an EMBL/GenBank/DDBJ whole genome shotgun (WGS) entry which is preliminary data.</text>
</comment>
<dbReference type="PANTHER" id="PTHR12681:SF0">
    <property type="entry name" value="ZINC FINGER CCCH DOMAIN-CONTAINING PROTEIN 15"/>
    <property type="match status" value="1"/>
</dbReference>
<dbReference type="Gene3D" id="4.10.1000.10">
    <property type="entry name" value="Zinc finger, CCCH-type"/>
    <property type="match status" value="1"/>
</dbReference>
<accession>A0A8J5GD77</accession>
<evidence type="ECO:0000313" key="8">
    <source>
        <dbReference type="Proteomes" id="UP000734854"/>
    </source>
</evidence>
<dbReference type="GO" id="GO:0008270">
    <property type="term" value="F:zinc ion binding"/>
    <property type="evidence" value="ECO:0007669"/>
    <property type="project" value="UniProtKB-KW"/>
</dbReference>
<dbReference type="EMBL" id="JACMSC010000009">
    <property type="protein sequence ID" value="KAG6506159.1"/>
    <property type="molecule type" value="Genomic_DNA"/>
</dbReference>
<dbReference type="PROSITE" id="PS50103">
    <property type="entry name" value="ZF_C3H1"/>
    <property type="match status" value="1"/>
</dbReference>
<keyword evidence="3 4" id="KW-0862">Zinc</keyword>
<keyword evidence="8" id="KW-1185">Reference proteome</keyword>
<organism evidence="7 8">
    <name type="scientific">Zingiber officinale</name>
    <name type="common">Ginger</name>
    <name type="synonym">Amomum zingiber</name>
    <dbReference type="NCBI Taxonomy" id="94328"/>
    <lineage>
        <taxon>Eukaryota</taxon>
        <taxon>Viridiplantae</taxon>
        <taxon>Streptophyta</taxon>
        <taxon>Embryophyta</taxon>
        <taxon>Tracheophyta</taxon>
        <taxon>Spermatophyta</taxon>
        <taxon>Magnoliopsida</taxon>
        <taxon>Liliopsida</taxon>
        <taxon>Zingiberales</taxon>
        <taxon>Zingiberaceae</taxon>
        <taxon>Zingiber</taxon>
    </lineage>
</organism>
<evidence type="ECO:0000256" key="1">
    <source>
        <dbReference type="ARBA" id="ARBA00022723"/>
    </source>
</evidence>
<dbReference type="GO" id="GO:0005829">
    <property type="term" value="C:cytosol"/>
    <property type="evidence" value="ECO:0007669"/>
    <property type="project" value="TreeGrafter"/>
</dbReference>
<feature type="zinc finger region" description="C3H1-type" evidence="4">
    <location>
        <begin position="89"/>
        <end position="116"/>
    </location>
</feature>
<evidence type="ECO:0000256" key="3">
    <source>
        <dbReference type="ARBA" id="ARBA00022833"/>
    </source>
</evidence>
<dbReference type="AlphaFoldDB" id="A0A8J5GD77"/>
<protein>
    <recommendedName>
        <fullName evidence="6">C3H1-type domain-containing protein</fullName>
    </recommendedName>
</protein>
<name>A0A8J5GD77_ZINOF</name>
<evidence type="ECO:0000313" key="7">
    <source>
        <dbReference type="EMBL" id="KAG6506159.1"/>
    </source>
</evidence>
<keyword evidence="1 4" id="KW-0479">Metal-binding</keyword>
<reference evidence="7 8" key="1">
    <citation type="submission" date="2020-08" db="EMBL/GenBank/DDBJ databases">
        <title>Plant Genome Project.</title>
        <authorList>
            <person name="Zhang R.-G."/>
        </authorList>
    </citation>
    <scope>NUCLEOTIDE SEQUENCE [LARGE SCALE GENOMIC DNA]</scope>
    <source>
        <tissue evidence="7">Rhizome</tissue>
    </source>
</reference>
<evidence type="ECO:0000256" key="2">
    <source>
        <dbReference type="ARBA" id="ARBA00022771"/>
    </source>
</evidence>
<dbReference type="Gene3D" id="6.20.400.10">
    <property type="match status" value="1"/>
</dbReference>
<dbReference type="InterPro" id="IPR000571">
    <property type="entry name" value="Znf_CCCH"/>
</dbReference>
<sequence length="465" mass="53008">MPPKGQPSKADLAKKQKIVEDKTFGLKNKKKSKNVQRYVQNLQQAVQPKPDASKIAVKKKKEEEAAREKELNDLFKIAVSQPKVPVGVDPKSIVCEYYKVGQCMKGFKCKFSHDLNVQRKGEKIDLYSDKRDEETMEDWDQEMLEKVVETKNKEYNQNKPTDITDAIKTLEVTNLSIGGAFINSSSHHLNLDAIKCCLRLRSTMHDMEYAPADNYSVLMVAVVLFLRISDFVILFNVELIFPLSNLSIDMEKKQYGWFWVCPNGSKECQYRHALPPGYVLKSQMKALLEEETEKISVEEEIENQRAKVATSTPLTPDLFMQWKRKKMEEKEAGLAAMRADRAKNDRMSGRELFLSDSSLFVDDDEAYEKYNREEQPESTEQMAQSEPKMDAQTSSASASADHAKAAVDDDVEDDDVDDDDDELDIDELNELEASLSRTSIQIHLSCYSEDATFDAVIVFASFEKH</sequence>
<dbReference type="SMART" id="SM00356">
    <property type="entry name" value="ZnF_C3H1"/>
    <property type="match status" value="2"/>
</dbReference>